<keyword evidence="2" id="KW-1185">Reference proteome</keyword>
<reference evidence="1 2" key="1">
    <citation type="submission" date="2012-07" db="EMBL/GenBank/DDBJ databases">
        <title>The Genome Sequence of Bergeyella zoohelcum ATCC 43767.</title>
        <authorList>
            <consortium name="The Broad Institute Genome Sequencing Platform"/>
            <person name="Earl A."/>
            <person name="Ward D."/>
            <person name="Feldgarden M."/>
            <person name="Gevers D."/>
            <person name="Huys G."/>
            <person name="Walker B."/>
            <person name="Young S.K."/>
            <person name="Zeng Q."/>
            <person name="Gargeya S."/>
            <person name="Fitzgerald M."/>
            <person name="Haas B."/>
            <person name="Abouelleil A."/>
            <person name="Alvarado L."/>
            <person name="Arachchi H.M."/>
            <person name="Berlin A.M."/>
            <person name="Chapman S.B."/>
            <person name="Goldberg J."/>
            <person name="Griggs A."/>
            <person name="Gujja S."/>
            <person name="Hansen M."/>
            <person name="Howarth C."/>
            <person name="Imamovic A."/>
            <person name="Larimer J."/>
            <person name="McCowen C."/>
            <person name="Montmayeur A."/>
            <person name="Murphy C."/>
            <person name="Neiman D."/>
            <person name="Pearson M."/>
            <person name="Priest M."/>
            <person name="Roberts A."/>
            <person name="Saif S."/>
            <person name="Shea T."/>
            <person name="Sisk P."/>
            <person name="Sykes S."/>
            <person name="Wortman J."/>
            <person name="Nusbaum C."/>
            <person name="Birren B."/>
        </authorList>
    </citation>
    <scope>NUCLEOTIDE SEQUENCE [LARGE SCALE GENOMIC DNA]</scope>
    <source>
        <strain evidence="1 2">ATCC 43767</strain>
    </source>
</reference>
<dbReference type="STRING" id="883096.HMPREF9699_02122"/>
<dbReference type="RefSeq" id="WP_002664688.1">
    <property type="nucleotide sequence ID" value="NZ_JH932296.1"/>
</dbReference>
<evidence type="ECO:0000313" key="1">
    <source>
        <dbReference type="EMBL" id="EKB54079.1"/>
    </source>
</evidence>
<comment type="caution">
    <text evidence="1">The sequence shown here is derived from an EMBL/GenBank/DDBJ whole genome shotgun (WGS) entry which is preliminary data.</text>
</comment>
<dbReference type="EMBL" id="AGYA01000040">
    <property type="protein sequence ID" value="EKB54079.1"/>
    <property type="molecule type" value="Genomic_DNA"/>
</dbReference>
<dbReference type="HOGENOM" id="CLU_2271901_0_0_10"/>
<dbReference type="Proteomes" id="UP000006085">
    <property type="component" value="Unassembled WGS sequence"/>
</dbReference>
<accession>K1MDB7</accession>
<dbReference type="AlphaFoldDB" id="K1MDB7"/>
<gene>
    <name evidence="1" type="ORF">HMPREF9699_02122</name>
</gene>
<proteinExistence type="predicted"/>
<organism evidence="1 2">
    <name type="scientific">Bergeyella zoohelcum ATCC 43767</name>
    <dbReference type="NCBI Taxonomy" id="883096"/>
    <lineage>
        <taxon>Bacteria</taxon>
        <taxon>Pseudomonadati</taxon>
        <taxon>Bacteroidota</taxon>
        <taxon>Flavobacteriia</taxon>
        <taxon>Flavobacteriales</taxon>
        <taxon>Weeksellaceae</taxon>
        <taxon>Bergeyella</taxon>
    </lineage>
</organism>
<sequence length="102" mass="11799">MKTPDFLKKLEDGFAKYKGKLSRVDWESRYKTLYKNREIGKLTEEQFQLLEGGLKPKKGITTSDGKRYFDNVLENTAREVKSGPITLSNSKQQILKDIEILN</sequence>
<dbReference type="OrthoDB" id="1463845at2"/>
<name>K1MDB7_9FLAO</name>
<protein>
    <submittedName>
        <fullName evidence="1">Uncharacterized protein</fullName>
    </submittedName>
</protein>
<dbReference type="eggNOG" id="ENOG502ZMBD">
    <property type="taxonomic scope" value="Bacteria"/>
</dbReference>
<evidence type="ECO:0000313" key="2">
    <source>
        <dbReference type="Proteomes" id="UP000006085"/>
    </source>
</evidence>